<feature type="region of interest" description="Disordered" evidence="4">
    <location>
        <begin position="243"/>
        <end position="265"/>
    </location>
</feature>
<evidence type="ECO:0000256" key="2">
    <source>
        <dbReference type="ARBA" id="ARBA00022801"/>
    </source>
</evidence>
<proteinExistence type="inferred from homology"/>
<comment type="caution">
    <text evidence="5">The sequence shown here is derived from an EMBL/GenBank/DDBJ whole genome shotgun (WGS) entry which is preliminary data.</text>
</comment>
<keyword evidence="3" id="KW-0067">ATP-binding</keyword>
<organism evidence="5 6">
    <name type="scientific">Mycena pura</name>
    <dbReference type="NCBI Taxonomy" id="153505"/>
    <lineage>
        <taxon>Eukaryota</taxon>
        <taxon>Fungi</taxon>
        <taxon>Dikarya</taxon>
        <taxon>Basidiomycota</taxon>
        <taxon>Agaricomycotina</taxon>
        <taxon>Agaricomycetes</taxon>
        <taxon>Agaricomycetidae</taxon>
        <taxon>Agaricales</taxon>
        <taxon>Marasmiineae</taxon>
        <taxon>Mycenaceae</taxon>
        <taxon>Mycena</taxon>
    </lineage>
</organism>
<comment type="similarity">
    <text evidence="1">Belongs to the GDA1/CD39 NTPase family.</text>
</comment>
<protein>
    <submittedName>
        <fullName evidence="5">Uncharacterized protein</fullName>
    </submittedName>
</protein>
<dbReference type="PANTHER" id="PTHR11782:SF121">
    <property type="entry name" value="NUCLEOSIDE-DIPHOSPHATASE MIG-23"/>
    <property type="match status" value="1"/>
</dbReference>
<feature type="region of interest" description="Disordered" evidence="4">
    <location>
        <begin position="372"/>
        <end position="469"/>
    </location>
</feature>
<dbReference type="GO" id="GO:0017111">
    <property type="term" value="F:ribonucleoside triphosphate phosphatase activity"/>
    <property type="evidence" value="ECO:0007669"/>
    <property type="project" value="TreeGrafter"/>
</dbReference>
<dbReference type="EMBL" id="JARJCW010000014">
    <property type="protein sequence ID" value="KAJ7216978.1"/>
    <property type="molecule type" value="Genomic_DNA"/>
</dbReference>
<gene>
    <name evidence="5" type="ORF">GGX14DRAFT_696077</name>
</gene>
<dbReference type="Proteomes" id="UP001219525">
    <property type="component" value="Unassembled WGS sequence"/>
</dbReference>
<sequence length="469" mass="50964">MDGSLESQTTYGFLDMGGASTQIAFEPQAAYVDDEMTPIDVRLRLSGEDIQHKVFVTTTATTTIVNDPCLPMDLGLDERPVHVGPTTDHAKKTHRLVGTGSFEQCMKKTAPLLNNSAPCPDTPCLMNGVHVRLLGVTLYWCLGILYERPASKFCSRTWASIAAEHEKSRSQNHILSGDGEVEKDGKIVEVGNWSDNVEISRLQMQCFKAAWVANVLHEGIGMPRIVDPGGNNTTDGEKVAEQAENKGLGRPTFQSVDTASKEVPPLVETSQPAVDPLDESVNVDSPIKPIRPLLDLIEHRLEGHLPKTLTRSSLGFLPVLLHLDYFPRSPKLSPTSFSRPGSPTHSSKRWPQPFRRFFTFWRSVVPHTHRPASQHFSAYNGNGSGVSPASMHTPPRSPNRPPMASSAFGSTTASSRSSSPRPAFLGLDESGIGNGVSGLSACSRNSSQKNLTLLVPRSRVPSSSGDGHY</sequence>
<dbReference type="GO" id="GO:0005524">
    <property type="term" value="F:ATP binding"/>
    <property type="evidence" value="ECO:0007669"/>
    <property type="project" value="UniProtKB-KW"/>
</dbReference>
<dbReference type="GO" id="GO:0006256">
    <property type="term" value="P:UDP catabolic process"/>
    <property type="evidence" value="ECO:0007669"/>
    <property type="project" value="TreeGrafter"/>
</dbReference>
<feature type="binding site" evidence="3">
    <location>
        <begin position="18"/>
        <end position="22"/>
    </location>
    <ligand>
        <name>ATP</name>
        <dbReference type="ChEBI" id="CHEBI:30616"/>
    </ligand>
</feature>
<keyword evidence="2" id="KW-0378">Hydrolase</keyword>
<feature type="compositionally biased region" description="Low complexity" evidence="4">
    <location>
        <begin position="404"/>
        <end position="424"/>
    </location>
</feature>
<dbReference type="Gene3D" id="3.30.420.150">
    <property type="entry name" value="Exopolyphosphatase. Domain 2"/>
    <property type="match status" value="2"/>
</dbReference>
<reference evidence="5" key="1">
    <citation type="submission" date="2023-03" db="EMBL/GenBank/DDBJ databases">
        <title>Massive genome expansion in bonnet fungi (Mycena s.s.) driven by repeated elements and novel gene families across ecological guilds.</title>
        <authorList>
            <consortium name="Lawrence Berkeley National Laboratory"/>
            <person name="Harder C.B."/>
            <person name="Miyauchi S."/>
            <person name="Viragh M."/>
            <person name="Kuo A."/>
            <person name="Thoen E."/>
            <person name="Andreopoulos B."/>
            <person name="Lu D."/>
            <person name="Skrede I."/>
            <person name="Drula E."/>
            <person name="Henrissat B."/>
            <person name="Morin E."/>
            <person name="Kohler A."/>
            <person name="Barry K."/>
            <person name="LaButti K."/>
            <person name="Morin E."/>
            <person name="Salamov A."/>
            <person name="Lipzen A."/>
            <person name="Mereny Z."/>
            <person name="Hegedus B."/>
            <person name="Baldrian P."/>
            <person name="Stursova M."/>
            <person name="Weitz H."/>
            <person name="Taylor A."/>
            <person name="Grigoriev I.V."/>
            <person name="Nagy L.G."/>
            <person name="Martin F."/>
            <person name="Kauserud H."/>
        </authorList>
    </citation>
    <scope>NUCLEOTIDE SEQUENCE</scope>
    <source>
        <strain evidence="5">9144</strain>
    </source>
</reference>
<dbReference type="InterPro" id="IPR000407">
    <property type="entry name" value="GDA1_CD39_NTPase"/>
</dbReference>
<accession>A0AAD6VNB1</accession>
<dbReference type="PANTHER" id="PTHR11782">
    <property type="entry name" value="ADENOSINE/GUANOSINE DIPHOSPHATASE"/>
    <property type="match status" value="1"/>
</dbReference>
<feature type="compositionally biased region" description="Polar residues" evidence="4">
    <location>
        <begin position="440"/>
        <end position="451"/>
    </location>
</feature>
<keyword evidence="6" id="KW-1185">Reference proteome</keyword>
<evidence type="ECO:0000313" key="6">
    <source>
        <dbReference type="Proteomes" id="UP001219525"/>
    </source>
</evidence>
<evidence type="ECO:0000256" key="4">
    <source>
        <dbReference type="SAM" id="MobiDB-lite"/>
    </source>
</evidence>
<feature type="compositionally biased region" description="Polar residues" evidence="4">
    <location>
        <begin position="374"/>
        <end position="387"/>
    </location>
</feature>
<dbReference type="GO" id="GO:0046036">
    <property type="term" value="P:CTP metabolic process"/>
    <property type="evidence" value="ECO:0007669"/>
    <property type="project" value="TreeGrafter"/>
</dbReference>
<dbReference type="GO" id="GO:0045134">
    <property type="term" value="F:UDP phosphatase activity"/>
    <property type="evidence" value="ECO:0007669"/>
    <property type="project" value="TreeGrafter"/>
</dbReference>
<name>A0AAD6VNB1_9AGAR</name>
<feature type="compositionally biased region" description="Polar residues" evidence="4">
    <location>
        <begin position="460"/>
        <end position="469"/>
    </location>
</feature>
<evidence type="ECO:0000256" key="1">
    <source>
        <dbReference type="ARBA" id="ARBA00009283"/>
    </source>
</evidence>
<dbReference type="AlphaFoldDB" id="A0AAD6VNB1"/>
<evidence type="ECO:0000256" key="3">
    <source>
        <dbReference type="PIRSR" id="PIRSR600407-2"/>
    </source>
</evidence>
<evidence type="ECO:0000313" key="5">
    <source>
        <dbReference type="EMBL" id="KAJ7216978.1"/>
    </source>
</evidence>
<dbReference type="GO" id="GO:0005794">
    <property type="term" value="C:Golgi apparatus"/>
    <property type="evidence" value="ECO:0007669"/>
    <property type="project" value="TreeGrafter"/>
</dbReference>
<keyword evidence="3" id="KW-0547">Nucleotide-binding</keyword>
<dbReference type="GO" id="GO:0004382">
    <property type="term" value="F:GDP phosphatase activity"/>
    <property type="evidence" value="ECO:0007669"/>
    <property type="project" value="TreeGrafter"/>
</dbReference>
<dbReference type="Pfam" id="PF01150">
    <property type="entry name" value="GDA1_CD39"/>
    <property type="match status" value="2"/>
</dbReference>
<dbReference type="GO" id="GO:0016020">
    <property type="term" value="C:membrane"/>
    <property type="evidence" value="ECO:0007669"/>
    <property type="project" value="TreeGrafter"/>
</dbReference>